<protein>
    <recommendedName>
        <fullName evidence="1">Thioesterase domain-containing protein</fullName>
    </recommendedName>
</protein>
<dbReference type="InParanoid" id="A0A2R5GCW8"/>
<keyword evidence="3" id="KW-1185">Reference proteome</keyword>
<dbReference type="AlphaFoldDB" id="A0A2R5GCW8"/>
<name>A0A2R5GCW8_9STRA</name>
<proteinExistence type="predicted"/>
<feature type="domain" description="Thioesterase" evidence="1">
    <location>
        <begin position="84"/>
        <end position="153"/>
    </location>
</feature>
<evidence type="ECO:0000259" key="1">
    <source>
        <dbReference type="Pfam" id="PF03061"/>
    </source>
</evidence>
<dbReference type="Pfam" id="PF03061">
    <property type="entry name" value="4HBT"/>
    <property type="match status" value="1"/>
</dbReference>
<evidence type="ECO:0000313" key="2">
    <source>
        <dbReference type="EMBL" id="GBG28820.1"/>
    </source>
</evidence>
<sequence length="181" mass="18920">MDAAENRAARAALASCAWFNELVASGSAEELEGLSEAIGETHYVIGKAAPIRMRFAVTYPSSEGGKMSMVVAIYFGRFSDNTLGMAHGGAVASCIDFITAISASATAGLAKASLTKSLEVRYLSKTPLGQVVRLDTDGEYLGNGEALISAEISDPVTNSPCARGKAILVDLERRAAEKAKL</sequence>
<dbReference type="SUPFAM" id="SSF54637">
    <property type="entry name" value="Thioesterase/thiol ester dehydrase-isomerase"/>
    <property type="match status" value="1"/>
</dbReference>
<comment type="caution">
    <text evidence="2">The sequence shown here is derived from an EMBL/GenBank/DDBJ whole genome shotgun (WGS) entry which is preliminary data.</text>
</comment>
<dbReference type="Gene3D" id="3.10.129.10">
    <property type="entry name" value="Hotdog Thioesterase"/>
    <property type="match status" value="1"/>
</dbReference>
<accession>A0A2R5GCW8</accession>
<dbReference type="InterPro" id="IPR029069">
    <property type="entry name" value="HotDog_dom_sf"/>
</dbReference>
<organism evidence="2 3">
    <name type="scientific">Hondaea fermentalgiana</name>
    <dbReference type="NCBI Taxonomy" id="2315210"/>
    <lineage>
        <taxon>Eukaryota</taxon>
        <taxon>Sar</taxon>
        <taxon>Stramenopiles</taxon>
        <taxon>Bigyra</taxon>
        <taxon>Labyrinthulomycetes</taxon>
        <taxon>Thraustochytrida</taxon>
        <taxon>Thraustochytriidae</taxon>
        <taxon>Hondaea</taxon>
    </lineage>
</organism>
<evidence type="ECO:0000313" key="3">
    <source>
        <dbReference type="Proteomes" id="UP000241890"/>
    </source>
</evidence>
<dbReference type="EMBL" id="BEYU01000049">
    <property type="protein sequence ID" value="GBG28820.1"/>
    <property type="molecule type" value="Genomic_DNA"/>
</dbReference>
<dbReference type="Proteomes" id="UP000241890">
    <property type="component" value="Unassembled WGS sequence"/>
</dbReference>
<dbReference type="InterPro" id="IPR006683">
    <property type="entry name" value="Thioestr_dom"/>
</dbReference>
<reference evidence="2 3" key="1">
    <citation type="submission" date="2017-12" db="EMBL/GenBank/DDBJ databases">
        <title>Sequencing, de novo assembly and annotation of complete genome of a new Thraustochytrid species, strain FCC1311.</title>
        <authorList>
            <person name="Sedici K."/>
            <person name="Godart F."/>
            <person name="Aiese Cigliano R."/>
            <person name="Sanseverino W."/>
            <person name="Barakat M."/>
            <person name="Ortet P."/>
            <person name="Marechal E."/>
            <person name="Cagnac O."/>
            <person name="Amato A."/>
        </authorList>
    </citation>
    <scope>NUCLEOTIDE SEQUENCE [LARGE SCALE GENOMIC DNA]</scope>
</reference>
<gene>
    <name evidence="2" type="ORF">FCC1311_050412</name>
</gene>